<dbReference type="EMBL" id="JAAKFY010000020">
    <property type="protein sequence ID" value="KAF3840470.1"/>
    <property type="molecule type" value="Genomic_DNA"/>
</dbReference>
<dbReference type="InterPro" id="IPR001436">
    <property type="entry name" value="Alpha-crystallin/sHSP_animal"/>
</dbReference>
<keyword evidence="1" id="KW-0346">Stress response</keyword>
<evidence type="ECO:0000256" key="6">
    <source>
        <dbReference type="SAM" id="Phobius"/>
    </source>
</evidence>
<feature type="region of interest" description="Disordered" evidence="5">
    <location>
        <begin position="350"/>
        <end position="481"/>
    </location>
</feature>
<evidence type="ECO:0000256" key="4">
    <source>
        <dbReference type="SAM" id="Coils"/>
    </source>
</evidence>
<feature type="transmembrane region" description="Helical" evidence="6">
    <location>
        <begin position="315"/>
        <end position="340"/>
    </location>
</feature>
<reference evidence="8 9" key="1">
    <citation type="submission" date="2020-03" db="EMBL/GenBank/DDBJ databases">
        <title>Dissostichus mawsoni Genome sequencing and assembly.</title>
        <authorList>
            <person name="Park H."/>
        </authorList>
    </citation>
    <scope>NUCLEOTIDE SEQUENCE [LARGE SCALE GENOMIC DNA]</scope>
    <source>
        <strain evidence="8">DM0001</strain>
        <tissue evidence="8">Muscle</tissue>
    </source>
</reference>
<dbReference type="InterPro" id="IPR002068">
    <property type="entry name" value="A-crystallin/Hsp20_dom"/>
</dbReference>
<dbReference type="PANTHER" id="PTHR45640">
    <property type="entry name" value="HEAT SHOCK PROTEIN HSP-12.2-RELATED"/>
    <property type="match status" value="1"/>
</dbReference>
<dbReference type="GO" id="GO:0051082">
    <property type="term" value="F:unfolded protein binding"/>
    <property type="evidence" value="ECO:0007669"/>
    <property type="project" value="TreeGrafter"/>
</dbReference>
<organism evidence="8 9">
    <name type="scientific">Dissostichus mawsoni</name>
    <name type="common">Antarctic cod</name>
    <dbReference type="NCBI Taxonomy" id="36200"/>
    <lineage>
        <taxon>Eukaryota</taxon>
        <taxon>Metazoa</taxon>
        <taxon>Chordata</taxon>
        <taxon>Craniata</taxon>
        <taxon>Vertebrata</taxon>
        <taxon>Euteleostomi</taxon>
        <taxon>Actinopterygii</taxon>
        <taxon>Neopterygii</taxon>
        <taxon>Teleostei</taxon>
        <taxon>Neoteleostei</taxon>
        <taxon>Acanthomorphata</taxon>
        <taxon>Eupercaria</taxon>
        <taxon>Perciformes</taxon>
        <taxon>Notothenioidei</taxon>
        <taxon>Nototheniidae</taxon>
        <taxon>Dissostichus</taxon>
    </lineage>
</organism>
<dbReference type="InterPro" id="IPR008978">
    <property type="entry name" value="HSP20-like_chaperone"/>
</dbReference>
<feature type="compositionally biased region" description="Gly residues" evidence="5">
    <location>
        <begin position="445"/>
        <end position="455"/>
    </location>
</feature>
<dbReference type="Pfam" id="PF00011">
    <property type="entry name" value="HSP20"/>
    <property type="match status" value="1"/>
</dbReference>
<dbReference type="GO" id="GO:0009408">
    <property type="term" value="P:response to heat"/>
    <property type="evidence" value="ECO:0007669"/>
    <property type="project" value="TreeGrafter"/>
</dbReference>
<dbReference type="GO" id="GO:0005634">
    <property type="term" value="C:nucleus"/>
    <property type="evidence" value="ECO:0007669"/>
    <property type="project" value="TreeGrafter"/>
</dbReference>
<dbReference type="OrthoDB" id="9942401at2759"/>
<feature type="domain" description="SHSP" evidence="7">
    <location>
        <begin position="151"/>
        <end position="263"/>
    </location>
</feature>
<dbReference type="Proteomes" id="UP000518266">
    <property type="component" value="Unassembled WGS sequence"/>
</dbReference>
<dbReference type="PANTHER" id="PTHR45640:SF2">
    <property type="entry name" value="HEAT SHOCK PROTEIN BETA-11-RELATED"/>
    <property type="match status" value="1"/>
</dbReference>
<protein>
    <recommendedName>
        <fullName evidence="7">SHSP domain-containing protein</fullName>
    </recommendedName>
</protein>
<dbReference type="CDD" id="cd06481">
    <property type="entry name" value="ACD_HspB9_like"/>
    <property type="match status" value="1"/>
</dbReference>
<feature type="compositionally biased region" description="Basic and acidic residues" evidence="5">
    <location>
        <begin position="351"/>
        <end position="362"/>
    </location>
</feature>
<name>A0A7J5XTM6_DISMA</name>
<evidence type="ECO:0000313" key="9">
    <source>
        <dbReference type="Proteomes" id="UP000518266"/>
    </source>
</evidence>
<keyword evidence="6" id="KW-0472">Membrane</keyword>
<comment type="similarity">
    <text evidence="2 3">Belongs to the small heat shock protein (HSP20) family.</text>
</comment>
<comment type="caution">
    <text evidence="8">The sequence shown here is derived from an EMBL/GenBank/DDBJ whole genome shotgun (WGS) entry which is preliminary data.</text>
</comment>
<gene>
    <name evidence="8" type="ORF">F7725_006332</name>
</gene>
<dbReference type="SUPFAM" id="SSF49764">
    <property type="entry name" value="HSP20-like chaperones"/>
    <property type="match status" value="1"/>
</dbReference>
<feature type="compositionally biased region" description="Basic and acidic residues" evidence="5">
    <location>
        <begin position="414"/>
        <end position="429"/>
    </location>
</feature>
<dbReference type="AlphaFoldDB" id="A0A7J5XTM6"/>
<evidence type="ECO:0000313" key="8">
    <source>
        <dbReference type="EMBL" id="KAF3840470.1"/>
    </source>
</evidence>
<feature type="compositionally biased region" description="Basic and acidic residues" evidence="5">
    <location>
        <begin position="49"/>
        <end position="64"/>
    </location>
</feature>
<accession>A0A7J5XTM6</accession>
<evidence type="ECO:0000256" key="3">
    <source>
        <dbReference type="RuleBase" id="RU003616"/>
    </source>
</evidence>
<evidence type="ECO:0000256" key="2">
    <source>
        <dbReference type="PROSITE-ProRule" id="PRU00285"/>
    </source>
</evidence>
<feature type="compositionally biased region" description="Polar residues" evidence="5">
    <location>
        <begin position="1"/>
        <end position="10"/>
    </location>
</feature>
<dbReference type="PROSITE" id="PS01031">
    <property type="entry name" value="SHSP"/>
    <property type="match status" value="1"/>
</dbReference>
<feature type="coiled-coil region" evidence="4">
    <location>
        <begin position="120"/>
        <end position="147"/>
    </location>
</feature>
<dbReference type="GO" id="GO:0005737">
    <property type="term" value="C:cytoplasm"/>
    <property type="evidence" value="ECO:0007669"/>
    <property type="project" value="TreeGrafter"/>
</dbReference>
<keyword evidence="6" id="KW-1133">Transmembrane helix</keyword>
<keyword evidence="6" id="KW-0812">Transmembrane</keyword>
<proteinExistence type="inferred from homology"/>
<dbReference type="GO" id="GO:0042026">
    <property type="term" value="P:protein refolding"/>
    <property type="evidence" value="ECO:0007669"/>
    <property type="project" value="TreeGrafter"/>
</dbReference>
<keyword evidence="9" id="KW-1185">Reference proteome</keyword>
<evidence type="ECO:0000256" key="1">
    <source>
        <dbReference type="ARBA" id="ARBA00023016"/>
    </source>
</evidence>
<feature type="compositionally biased region" description="Low complexity" evidence="5">
    <location>
        <begin position="391"/>
        <end position="403"/>
    </location>
</feature>
<sequence length="481" mass="53655">MRLSRGSATSWRARMRSARCTRGGAPATEAANREPPAAAFCSSEWSSSSRERYPSSGERGDGRPASDSCRADNILQTGNRMLCPSVFPPPASPPMQCFLDAHWPVRRLWPEVQPIFFHMEQEMQRHLQEMRQNMEIMERLHQRIFQQIDHTLPSAVFQPIVFQELWRDGLFSLSLDTAAFHPEELEVTQVGRKLRVSGRSEKKTDDEKGSFSSCCQEFRQELDLPHGIEPEAVTCSLSGGRLQIQAPRERAVHDGKERLVPINVLPAIAWRLLRLKCVTETQQLHVGRHRDAQTKLRPVLYSLSRRRSAAAAPPAASLFITIVFLLFLLVFTALLFALSLSGPMLLRPRHSAGEQERLKSPRNDSMPAERSTPQSSRPPHRGRAGGRSGSRRLFSPGLSSRRSQGCEWQRGKGGGRERLREEGVLHAEEGEAPMRAPPPPAVTLGGRGLIGGGCGGKKDEVDDDAPPKESLINTGEREKRL</sequence>
<keyword evidence="4" id="KW-0175">Coiled coil</keyword>
<feature type="region of interest" description="Disordered" evidence="5">
    <location>
        <begin position="1"/>
        <end position="68"/>
    </location>
</feature>
<evidence type="ECO:0000259" key="7">
    <source>
        <dbReference type="PROSITE" id="PS01031"/>
    </source>
</evidence>
<dbReference type="Gene3D" id="2.60.40.790">
    <property type="match status" value="1"/>
</dbReference>
<evidence type="ECO:0000256" key="5">
    <source>
        <dbReference type="SAM" id="MobiDB-lite"/>
    </source>
</evidence>